<feature type="region of interest" description="Disordered" evidence="1">
    <location>
        <begin position="230"/>
        <end position="293"/>
    </location>
</feature>
<evidence type="ECO:0000313" key="5">
    <source>
        <dbReference type="Proteomes" id="UP000696573"/>
    </source>
</evidence>
<evidence type="ECO:0000256" key="3">
    <source>
        <dbReference type="SAM" id="SignalP"/>
    </source>
</evidence>
<keyword evidence="2" id="KW-0472">Membrane</keyword>
<protein>
    <submittedName>
        <fullName evidence="4">Uncharacterized protein</fullName>
    </submittedName>
</protein>
<feature type="compositionally biased region" description="Polar residues" evidence="1">
    <location>
        <begin position="230"/>
        <end position="239"/>
    </location>
</feature>
<evidence type="ECO:0000313" key="4">
    <source>
        <dbReference type="EMBL" id="CAH0016601.1"/>
    </source>
</evidence>
<feature type="compositionally biased region" description="Low complexity" evidence="1">
    <location>
        <begin position="175"/>
        <end position="194"/>
    </location>
</feature>
<dbReference type="OrthoDB" id="5147087at2759"/>
<comment type="caution">
    <text evidence="4">The sequence shown here is derived from an EMBL/GenBank/DDBJ whole genome shotgun (WGS) entry which is preliminary data.</text>
</comment>
<dbReference type="AlphaFoldDB" id="A0A9N9V3Z1"/>
<evidence type="ECO:0000256" key="2">
    <source>
        <dbReference type="SAM" id="Phobius"/>
    </source>
</evidence>
<feature type="signal peptide" evidence="3">
    <location>
        <begin position="1"/>
        <end position="25"/>
    </location>
</feature>
<dbReference type="Proteomes" id="UP000696573">
    <property type="component" value="Unassembled WGS sequence"/>
</dbReference>
<dbReference type="EMBL" id="CABFNQ020000478">
    <property type="protein sequence ID" value="CAH0016601.1"/>
    <property type="molecule type" value="Genomic_DNA"/>
</dbReference>
<feature type="region of interest" description="Disordered" evidence="1">
    <location>
        <begin position="162"/>
        <end position="194"/>
    </location>
</feature>
<keyword evidence="2" id="KW-1133">Transmembrane helix</keyword>
<name>A0A9N9V3Z1_9HYPO</name>
<gene>
    <name evidence="4" type="ORF">CRHIZ90672A_00018185</name>
</gene>
<sequence>MAHLLLRTQLIQSLICFILFVSTSSQASAPTLTSAPNFVFQRQESEGPNFLGYQTLKDGRYDTETCDGSSTYFTSSRWAACVTDDANLYTGCTNGSVVLVPTGNGTCGPSKTCGSGLIYNNPTDATALSYVGCFSNSLRPTYYRQKRTSSTTITTTLATTITSSASSEARAGPISTSTSTSSTTSPSPTETPAPQNLAWVAGPVVGGIAGLAIIALLVWIVLLLRKKQSHGPTPENQFAQPDYAAKPPYQAQMYPSPVPEQPPRVMSMGPSQYPSAPTYELEPVTYHGPRPGA</sequence>
<proteinExistence type="predicted"/>
<keyword evidence="3" id="KW-0732">Signal</keyword>
<feature type="transmembrane region" description="Helical" evidence="2">
    <location>
        <begin position="197"/>
        <end position="224"/>
    </location>
</feature>
<organism evidence="4 5">
    <name type="scientific">Clonostachys rhizophaga</name>
    <dbReference type="NCBI Taxonomy" id="160324"/>
    <lineage>
        <taxon>Eukaryota</taxon>
        <taxon>Fungi</taxon>
        <taxon>Dikarya</taxon>
        <taxon>Ascomycota</taxon>
        <taxon>Pezizomycotina</taxon>
        <taxon>Sordariomycetes</taxon>
        <taxon>Hypocreomycetidae</taxon>
        <taxon>Hypocreales</taxon>
        <taxon>Bionectriaceae</taxon>
        <taxon>Clonostachys</taxon>
    </lineage>
</organism>
<keyword evidence="2" id="KW-0812">Transmembrane</keyword>
<feature type="chain" id="PRO_5040404021" evidence="3">
    <location>
        <begin position="26"/>
        <end position="293"/>
    </location>
</feature>
<keyword evidence="5" id="KW-1185">Reference proteome</keyword>
<evidence type="ECO:0000256" key="1">
    <source>
        <dbReference type="SAM" id="MobiDB-lite"/>
    </source>
</evidence>
<accession>A0A9N9V3Z1</accession>
<reference evidence="4" key="1">
    <citation type="submission" date="2021-10" db="EMBL/GenBank/DDBJ databases">
        <authorList>
            <person name="Piombo E."/>
        </authorList>
    </citation>
    <scope>NUCLEOTIDE SEQUENCE</scope>
</reference>